<dbReference type="Gene3D" id="3.30.450.20">
    <property type="entry name" value="PAS domain"/>
    <property type="match status" value="3"/>
</dbReference>
<dbReference type="SMART" id="SM00091">
    <property type="entry name" value="PAS"/>
    <property type="match status" value="3"/>
</dbReference>
<feature type="coiled-coil region" evidence="1">
    <location>
        <begin position="489"/>
        <end position="520"/>
    </location>
</feature>
<organism evidence="3 4">
    <name type="scientific">Methanofollis aquaemaris</name>
    <dbReference type="NCBI Taxonomy" id="126734"/>
    <lineage>
        <taxon>Archaea</taxon>
        <taxon>Methanobacteriati</taxon>
        <taxon>Methanobacteriota</taxon>
        <taxon>Stenosarchaea group</taxon>
        <taxon>Methanomicrobia</taxon>
        <taxon>Methanomicrobiales</taxon>
        <taxon>Methanomicrobiaceae</taxon>
        <taxon>Methanofollis</taxon>
    </lineage>
</organism>
<sequence>MSETLEHQIADAEITDRILGILRFRKKGATISEISRETHLNRNSVAKYLEVLLASGQVEMKRIGKAKAYSLSRRVPVSVLIDTISEYIVILDEHTRILEINEPYLSFCGRGKDELVGCPLFAAALPGLTDDLAPLVKEALAGDPFAEEVCLERDGLARHFRVNFVPTVLASGEDGLMILMADTTEKTNVEAGLRESEKFYRTVFNNINAAVFLLDVEEGSRPGSFIAANDHACDFFDSPRDELIGTAFARFTLPECPRVGEDSVFLAFGQGEYANAEMALANRRGERMVVRIRSHSFLYDDSPVILSVVRDITEERKKEEQDRKYVISLEYLTGTAAEFSCFPPDRDIYDYIADEICGLVPDAIVAVNAPLEDGSGWVNRAFRGWERHRQNFDAVMGGSPEGRPVTMNGKQMRFFKSGIFFHHRVTDDDISLADEVKQNCMMLAEHLGYGEYYIKGLVADSVLYGMVILSLPIGKMLADQMTVEAFIDQAAAALRRRQAERRLEEANEELRFALSDHESDLRVLQKALGDQRYEREQTEKAIRDLADLALRCISLGNMAVVGLSRGGDVIHISPAMSSVIGCSVEDAVGRHWYSSFVPASVREKAMELHRLLLAGVIGTGETVCPLLTGDGEERTMVWAVRRVAGGQDDGLAVLWFGEEPPGKKVMALSFPG</sequence>
<evidence type="ECO:0000259" key="2">
    <source>
        <dbReference type="PROSITE" id="PS50112"/>
    </source>
</evidence>
<evidence type="ECO:0000313" key="4">
    <source>
        <dbReference type="Proteomes" id="UP001042704"/>
    </source>
</evidence>
<evidence type="ECO:0000313" key="3">
    <source>
        <dbReference type="EMBL" id="QSZ67800.1"/>
    </source>
</evidence>
<dbReference type="InterPro" id="IPR013656">
    <property type="entry name" value="PAS_4"/>
</dbReference>
<reference evidence="3" key="2">
    <citation type="submission" date="2019-02" db="EMBL/GenBank/DDBJ databases">
        <authorList>
            <person name="Chen S.-C."/>
            <person name="Chien H.-H."/>
            <person name="Lai M.-C."/>
        </authorList>
    </citation>
    <scope>NUCLEOTIDE SEQUENCE</scope>
    <source>
        <strain evidence="3">N2F9704</strain>
    </source>
</reference>
<dbReference type="GeneID" id="76424691"/>
<keyword evidence="1" id="KW-0175">Coiled coil</keyword>
<dbReference type="InterPro" id="IPR036388">
    <property type="entry name" value="WH-like_DNA-bd_sf"/>
</dbReference>
<dbReference type="InterPro" id="IPR052155">
    <property type="entry name" value="Biofilm_reg_signaling"/>
</dbReference>
<proteinExistence type="predicted"/>
<dbReference type="Pfam" id="PF13188">
    <property type="entry name" value="PAS_8"/>
    <property type="match status" value="1"/>
</dbReference>
<keyword evidence="4" id="KW-1185">Reference proteome</keyword>
<dbReference type="CDD" id="cd00090">
    <property type="entry name" value="HTH_ARSR"/>
    <property type="match status" value="1"/>
</dbReference>
<dbReference type="InterPro" id="IPR000014">
    <property type="entry name" value="PAS"/>
</dbReference>
<dbReference type="InterPro" id="IPR035965">
    <property type="entry name" value="PAS-like_dom_sf"/>
</dbReference>
<protein>
    <submittedName>
        <fullName evidence="3">PAS domain S-box protein</fullName>
    </submittedName>
</protein>
<dbReference type="Gene3D" id="1.10.10.10">
    <property type="entry name" value="Winged helix-like DNA-binding domain superfamily/Winged helix DNA-binding domain"/>
    <property type="match status" value="1"/>
</dbReference>
<dbReference type="PROSITE" id="PS50112">
    <property type="entry name" value="PAS"/>
    <property type="match status" value="1"/>
</dbReference>
<dbReference type="RefSeq" id="WP_265580714.1">
    <property type="nucleotide sequence ID" value="NZ_CP036172.1"/>
</dbReference>
<feature type="domain" description="PAS" evidence="2">
    <location>
        <begin position="73"/>
        <end position="143"/>
    </location>
</feature>
<dbReference type="SUPFAM" id="SSF46785">
    <property type="entry name" value="Winged helix' DNA-binding domain"/>
    <property type="match status" value="1"/>
</dbReference>
<dbReference type="Pfam" id="PF08448">
    <property type="entry name" value="PAS_4"/>
    <property type="match status" value="1"/>
</dbReference>
<dbReference type="Proteomes" id="UP001042704">
    <property type="component" value="Chromosome"/>
</dbReference>
<dbReference type="AlphaFoldDB" id="A0A8A3S7Y6"/>
<dbReference type="PANTHER" id="PTHR44757">
    <property type="entry name" value="DIGUANYLATE CYCLASE DGCP"/>
    <property type="match status" value="1"/>
</dbReference>
<dbReference type="CDD" id="cd00130">
    <property type="entry name" value="PAS"/>
    <property type="match status" value="3"/>
</dbReference>
<dbReference type="InterPro" id="IPR036390">
    <property type="entry name" value="WH_DNA-bd_sf"/>
</dbReference>
<dbReference type="EMBL" id="CP036172">
    <property type="protein sequence ID" value="QSZ67800.1"/>
    <property type="molecule type" value="Genomic_DNA"/>
</dbReference>
<evidence type="ECO:0000256" key="1">
    <source>
        <dbReference type="SAM" id="Coils"/>
    </source>
</evidence>
<name>A0A8A3S7Y6_9EURY</name>
<dbReference type="InterPro" id="IPR011991">
    <property type="entry name" value="ArsR-like_HTH"/>
</dbReference>
<dbReference type="PANTHER" id="PTHR44757:SF2">
    <property type="entry name" value="BIOFILM ARCHITECTURE MAINTENANCE PROTEIN MBAA"/>
    <property type="match status" value="1"/>
</dbReference>
<accession>A0A8A3S7Y6</accession>
<gene>
    <name evidence="3" type="ORF">RJ40_09930</name>
</gene>
<reference evidence="3" key="1">
    <citation type="journal article" date="2001" name="Int. J. Syst. Evol. Microbiol.">
        <title>Methanofollis aquaemaris sp. nov., a methanogen isolated from an aquaculture fish pond.</title>
        <authorList>
            <person name="Lai M.C."/>
            <person name="Chen S.C."/>
        </authorList>
    </citation>
    <scope>NUCLEOTIDE SEQUENCE</scope>
    <source>
        <strain evidence="3">N2F9704</strain>
    </source>
</reference>
<dbReference type="SUPFAM" id="SSF55785">
    <property type="entry name" value="PYP-like sensor domain (PAS domain)"/>
    <property type="match status" value="3"/>
</dbReference>
<dbReference type="NCBIfam" id="TIGR00229">
    <property type="entry name" value="sensory_box"/>
    <property type="match status" value="2"/>
</dbReference>
<dbReference type="KEGG" id="maqe:RJ40_09930"/>